<dbReference type="Gene3D" id="3.30.70.270">
    <property type="match status" value="1"/>
</dbReference>
<dbReference type="OrthoDB" id="5333619at2"/>
<evidence type="ECO:0000256" key="1">
    <source>
        <dbReference type="SAM" id="SignalP"/>
    </source>
</evidence>
<keyword evidence="1" id="KW-0732">Signal</keyword>
<proteinExistence type="predicted"/>
<evidence type="ECO:0000259" key="2">
    <source>
        <dbReference type="PROSITE" id="PS50887"/>
    </source>
</evidence>
<organism evidence="3 4">
    <name type="scientific">Sulfurimonas crateris</name>
    <dbReference type="NCBI Taxonomy" id="2574727"/>
    <lineage>
        <taxon>Bacteria</taxon>
        <taxon>Pseudomonadati</taxon>
        <taxon>Campylobacterota</taxon>
        <taxon>Epsilonproteobacteria</taxon>
        <taxon>Campylobacterales</taxon>
        <taxon>Sulfurimonadaceae</taxon>
        <taxon>Sulfurimonas</taxon>
    </lineage>
</organism>
<dbReference type="SMART" id="SM00267">
    <property type="entry name" value="GGDEF"/>
    <property type="match status" value="1"/>
</dbReference>
<name>A0A4V5TPA6_9BACT</name>
<dbReference type="InterPro" id="IPR000160">
    <property type="entry name" value="GGDEF_dom"/>
</dbReference>
<comment type="caution">
    <text evidence="3">The sequence shown here is derived from an EMBL/GenBank/DDBJ whole genome shotgun (WGS) entry which is preliminary data.</text>
</comment>
<dbReference type="EMBL" id="SZPX01000002">
    <property type="protein sequence ID" value="TKI70473.1"/>
    <property type="molecule type" value="Genomic_DNA"/>
</dbReference>
<feature type="signal peptide" evidence="1">
    <location>
        <begin position="1"/>
        <end position="29"/>
    </location>
</feature>
<feature type="domain" description="GGDEF" evidence="2">
    <location>
        <begin position="260"/>
        <end position="393"/>
    </location>
</feature>
<dbReference type="NCBIfam" id="TIGR00254">
    <property type="entry name" value="GGDEF"/>
    <property type="match status" value="1"/>
</dbReference>
<dbReference type="Proteomes" id="UP000309561">
    <property type="component" value="Unassembled WGS sequence"/>
</dbReference>
<dbReference type="InterPro" id="IPR029787">
    <property type="entry name" value="Nucleotide_cyclase"/>
</dbReference>
<gene>
    <name evidence="3" type="ORF">FCU45_04015</name>
</gene>
<evidence type="ECO:0000313" key="3">
    <source>
        <dbReference type="EMBL" id="TKI70473.1"/>
    </source>
</evidence>
<reference evidence="3 4" key="1">
    <citation type="submission" date="2019-04" db="EMBL/GenBank/DDBJ databases">
        <title>Sulfurimonas crateris sp. nov. a facultative anaerobic sulfur-oxidizing chemolithautotrophic bacterium isolated from a terrestrial mud vulcano.</title>
        <authorList>
            <person name="Ratnikova N.M."/>
            <person name="Slobodkin A.I."/>
            <person name="Merkel A.Y."/>
            <person name="Novikov A."/>
            <person name="Bonch-Osmolovskaya E.A."/>
            <person name="Slobodkina G.B."/>
        </authorList>
    </citation>
    <scope>NUCLEOTIDE SEQUENCE [LARGE SCALE GENOMIC DNA]</scope>
    <source>
        <strain evidence="3 4">SN118</strain>
    </source>
</reference>
<feature type="chain" id="PRO_5020495225" evidence="1">
    <location>
        <begin position="30"/>
        <end position="399"/>
    </location>
</feature>
<evidence type="ECO:0000313" key="4">
    <source>
        <dbReference type="Proteomes" id="UP000309561"/>
    </source>
</evidence>
<dbReference type="InterPro" id="IPR043128">
    <property type="entry name" value="Rev_trsase/Diguanyl_cyclase"/>
</dbReference>
<dbReference type="PROSITE" id="PS50887">
    <property type="entry name" value="GGDEF"/>
    <property type="match status" value="1"/>
</dbReference>
<keyword evidence="4" id="KW-1185">Reference proteome</keyword>
<dbReference type="RefSeq" id="WP_137012525.1">
    <property type="nucleotide sequence ID" value="NZ_SZPX01000002.1"/>
</dbReference>
<protein>
    <submittedName>
        <fullName evidence="3">Diguanylate cyclase</fullName>
    </submittedName>
</protein>
<accession>A0A4V5TPA6</accession>
<dbReference type="Pfam" id="PF00990">
    <property type="entry name" value="GGDEF"/>
    <property type="match status" value="1"/>
</dbReference>
<sequence>MKHSIKKIFQNLSLLLLLAAVFAAFGVLAAVEHSKSYEKIDNLNNQKRIISSLLSLPKGDLDLALIQFNGKSTQLLHDIDKLRNQYEFSFIERFILSNSKEYLSDLDKLSSLTKEFNERASDFYTKKNNGDKEKEEALQKSFLSLYDQINNIIFRAVSYNQQKFNIHKNITYLAFILILSIAFWYRKRLASIYKDIEYLYNVDKKGYEIFSQEAGAIAVRMRRKPDVSENPAMVDPVTGINNLKGLMSSYAEKKNVKEKNYTSVTIFEIDNFSKTNRVYSQELTQNILKKVAFAISLHKQSADVIARTDYNQFTVILSRESKEQSYKDADIIRQSVAELKLTSPELGPIVIKMSGGFVIKPNHISLEEGITQAKKVLSYAKETGGDKISQIKDLAHSEL</sequence>
<dbReference type="SUPFAM" id="SSF55073">
    <property type="entry name" value="Nucleotide cyclase"/>
    <property type="match status" value="1"/>
</dbReference>
<dbReference type="AlphaFoldDB" id="A0A4V5TPA6"/>